<dbReference type="Proteomes" id="UP000503011">
    <property type="component" value="Chromosome"/>
</dbReference>
<dbReference type="KEGG" id="psuu:Psuf_085570"/>
<sequence>MNKTIWFKSTRSAMGNECVEVRAAGQTVQVRDSKRPDATLCFVRPEWRGFIAGVKLGEFDRTG</sequence>
<protein>
    <recommendedName>
        <fullName evidence="1">DUF397 domain-containing protein</fullName>
    </recommendedName>
</protein>
<dbReference type="AlphaFoldDB" id="A0A6F8YYV3"/>
<evidence type="ECO:0000259" key="1">
    <source>
        <dbReference type="Pfam" id="PF04149"/>
    </source>
</evidence>
<name>A0A6F8YYV3_9ACTN</name>
<reference evidence="2 3" key="2">
    <citation type="submission" date="2020-03" db="EMBL/GenBank/DDBJ databases">
        <authorList>
            <person name="Ichikawa N."/>
            <person name="Kimura A."/>
            <person name="Kitahashi Y."/>
            <person name="Uohara A."/>
        </authorList>
    </citation>
    <scope>NUCLEOTIDE SEQUENCE [LARGE SCALE GENOMIC DNA]</scope>
    <source>
        <strain evidence="2 3">NBRC 105367</strain>
    </source>
</reference>
<dbReference type="RefSeq" id="WP_408635675.1">
    <property type="nucleotide sequence ID" value="NZ_AP022871.1"/>
</dbReference>
<organism evidence="2 3">
    <name type="scientific">Phytohabitans suffuscus</name>
    <dbReference type="NCBI Taxonomy" id="624315"/>
    <lineage>
        <taxon>Bacteria</taxon>
        <taxon>Bacillati</taxon>
        <taxon>Actinomycetota</taxon>
        <taxon>Actinomycetes</taxon>
        <taxon>Micromonosporales</taxon>
        <taxon>Micromonosporaceae</taxon>
    </lineage>
</organism>
<reference evidence="2 3" key="1">
    <citation type="submission" date="2020-03" db="EMBL/GenBank/DDBJ databases">
        <title>Whole genome shotgun sequence of Phytohabitans suffuscus NBRC 105367.</title>
        <authorList>
            <person name="Komaki H."/>
            <person name="Tamura T."/>
        </authorList>
    </citation>
    <scope>NUCLEOTIDE SEQUENCE [LARGE SCALE GENOMIC DNA]</scope>
    <source>
        <strain evidence="2 3">NBRC 105367</strain>
    </source>
</reference>
<dbReference type="InterPro" id="IPR007278">
    <property type="entry name" value="DUF397"/>
</dbReference>
<keyword evidence="3" id="KW-1185">Reference proteome</keyword>
<accession>A0A6F8YYV3</accession>
<gene>
    <name evidence="2" type="ORF">Psuf_085570</name>
</gene>
<proteinExistence type="predicted"/>
<evidence type="ECO:0000313" key="3">
    <source>
        <dbReference type="Proteomes" id="UP000503011"/>
    </source>
</evidence>
<feature type="domain" description="DUF397" evidence="1">
    <location>
        <begin position="6"/>
        <end position="55"/>
    </location>
</feature>
<evidence type="ECO:0000313" key="2">
    <source>
        <dbReference type="EMBL" id="BCB91244.1"/>
    </source>
</evidence>
<dbReference type="EMBL" id="AP022871">
    <property type="protein sequence ID" value="BCB91244.1"/>
    <property type="molecule type" value="Genomic_DNA"/>
</dbReference>
<dbReference type="Pfam" id="PF04149">
    <property type="entry name" value="DUF397"/>
    <property type="match status" value="1"/>
</dbReference>